<feature type="signal peptide" evidence="2">
    <location>
        <begin position="1"/>
        <end position="26"/>
    </location>
</feature>
<feature type="compositionally biased region" description="Low complexity" evidence="1">
    <location>
        <begin position="402"/>
        <end position="411"/>
    </location>
</feature>
<gene>
    <name evidence="3" type="ORF">OsI_18022</name>
</gene>
<organism evidence="3 4">
    <name type="scientific">Oryza sativa subsp. indica</name>
    <name type="common">Rice</name>
    <dbReference type="NCBI Taxonomy" id="39946"/>
    <lineage>
        <taxon>Eukaryota</taxon>
        <taxon>Viridiplantae</taxon>
        <taxon>Streptophyta</taxon>
        <taxon>Embryophyta</taxon>
        <taxon>Tracheophyta</taxon>
        <taxon>Spermatophyta</taxon>
        <taxon>Magnoliopsida</taxon>
        <taxon>Liliopsida</taxon>
        <taxon>Poales</taxon>
        <taxon>Poaceae</taxon>
        <taxon>BOP clade</taxon>
        <taxon>Oryzoideae</taxon>
        <taxon>Oryzeae</taxon>
        <taxon>Oryzinae</taxon>
        <taxon>Oryza</taxon>
        <taxon>Oryza sativa</taxon>
    </lineage>
</organism>
<dbReference type="InterPro" id="IPR011042">
    <property type="entry name" value="6-blade_b-propeller_TolB-like"/>
</dbReference>
<dbReference type="PROSITE" id="PS50007">
    <property type="entry name" value="PIPLC_X_DOMAIN"/>
    <property type="match status" value="1"/>
</dbReference>
<reference evidence="3 4" key="1">
    <citation type="journal article" date="2005" name="PLoS Biol.">
        <title>The genomes of Oryza sativa: a history of duplications.</title>
        <authorList>
            <person name="Yu J."/>
            <person name="Wang J."/>
            <person name="Lin W."/>
            <person name="Li S."/>
            <person name="Li H."/>
            <person name="Zhou J."/>
            <person name="Ni P."/>
            <person name="Dong W."/>
            <person name="Hu S."/>
            <person name="Zeng C."/>
            <person name="Zhang J."/>
            <person name="Zhang Y."/>
            <person name="Li R."/>
            <person name="Xu Z."/>
            <person name="Li S."/>
            <person name="Li X."/>
            <person name="Zheng H."/>
            <person name="Cong L."/>
            <person name="Lin L."/>
            <person name="Yin J."/>
            <person name="Geng J."/>
            <person name="Li G."/>
            <person name="Shi J."/>
            <person name="Liu J."/>
            <person name="Lv H."/>
            <person name="Li J."/>
            <person name="Wang J."/>
            <person name="Deng Y."/>
            <person name="Ran L."/>
            <person name="Shi X."/>
            <person name="Wang X."/>
            <person name="Wu Q."/>
            <person name="Li C."/>
            <person name="Ren X."/>
            <person name="Wang J."/>
            <person name="Wang X."/>
            <person name="Li D."/>
            <person name="Liu D."/>
            <person name="Zhang X."/>
            <person name="Ji Z."/>
            <person name="Zhao W."/>
            <person name="Sun Y."/>
            <person name="Zhang Z."/>
            <person name="Bao J."/>
            <person name="Han Y."/>
            <person name="Dong L."/>
            <person name="Ji J."/>
            <person name="Chen P."/>
            <person name="Wu S."/>
            <person name="Liu J."/>
            <person name="Xiao Y."/>
            <person name="Bu D."/>
            <person name="Tan J."/>
            <person name="Yang L."/>
            <person name="Ye C."/>
            <person name="Zhang J."/>
            <person name="Xu J."/>
            <person name="Zhou Y."/>
            <person name="Yu Y."/>
            <person name="Zhang B."/>
            <person name="Zhuang S."/>
            <person name="Wei H."/>
            <person name="Liu B."/>
            <person name="Lei M."/>
            <person name="Yu H."/>
            <person name="Li Y."/>
            <person name="Xu H."/>
            <person name="Wei S."/>
            <person name="He X."/>
            <person name="Fang L."/>
            <person name="Zhang Z."/>
            <person name="Zhang Y."/>
            <person name="Huang X."/>
            <person name="Su Z."/>
            <person name="Tong W."/>
            <person name="Li J."/>
            <person name="Tong Z."/>
            <person name="Li S."/>
            <person name="Ye J."/>
            <person name="Wang L."/>
            <person name="Fang L."/>
            <person name="Lei T."/>
            <person name="Chen C."/>
            <person name="Chen H."/>
            <person name="Xu Z."/>
            <person name="Li H."/>
            <person name="Huang H."/>
            <person name="Zhang F."/>
            <person name="Xu H."/>
            <person name="Li N."/>
            <person name="Zhao C."/>
            <person name="Li S."/>
            <person name="Dong L."/>
            <person name="Huang Y."/>
            <person name="Li L."/>
            <person name="Xi Y."/>
            <person name="Qi Q."/>
            <person name="Li W."/>
            <person name="Zhang B."/>
            <person name="Hu W."/>
            <person name="Zhang Y."/>
            <person name="Tian X."/>
            <person name="Jiao Y."/>
            <person name="Liang X."/>
            <person name="Jin J."/>
            <person name="Gao L."/>
            <person name="Zheng W."/>
            <person name="Hao B."/>
            <person name="Liu S."/>
            <person name="Wang W."/>
            <person name="Yuan L."/>
            <person name="Cao M."/>
            <person name="McDermott J."/>
            <person name="Samudrala R."/>
            <person name="Wang J."/>
            <person name="Wong G.K."/>
            <person name="Yang H."/>
        </authorList>
    </citation>
    <scope>NUCLEOTIDE SEQUENCE [LARGE SCALE GENOMIC DNA]</scope>
    <source>
        <strain evidence="4">cv. 93-11</strain>
    </source>
</reference>
<dbReference type="EMBL" id="CM000129">
    <property type="protein sequence ID" value="EEC78300.1"/>
    <property type="molecule type" value="Genomic_DNA"/>
</dbReference>
<evidence type="ECO:0000256" key="2">
    <source>
        <dbReference type="SAM" id="SignalP"/>
    </source>
</evidence>
<evidence type="ECO:0000313" key="3">
    <source>
        <dbReference type="EMBL" id="EEC78300.1"/>
    </source>
</evidence>
<dbReference type="Pfam" id="PF26178">
    <property type="entry name" value="PI-PLC_cat"/>
    <property type="match status" value="1"/>
</dbReference>
<accession>B8ARU6</accession>
<feature type="region of interest" description="Disordered" evidence="1">
    <location>
        <begin position="371"/>
        <end position="424"/>
    </location>
</feature>
<dbReference type="CDD" id="cd08588">
    <property type="entry name" value="PI-PLCc_At5g67130_like"/>
    <property type="match status" value="1"/>
</dbReference>
<feature type="chain" id="PRO_5002867798" evidence="2">
    <location>
        <begin position="27"/>
        <end position="683"/>
    </location>
</feature>
<sequence length="683" mass="73006">MAAASTFPLALLLAIVAACCVAGGEGGALVGDTCTASSASSCGAGMRCATCSPLPGMGPPVCSRTTPLDPKAHGTDLAFNRYTWLTTHNSFAIVGSPSRTGTPIIAPPNQEDTVTAQLKNGVRGLMLDAYDFQNEVWLCHSFGGKCYNFAAYQRAMDVLKEIGAFLDANPSEVITVFVEDYAGPGSLGKVVGGSGLSKYLFPPAKMPKGGGDWPLLKDMIAQNHRLLMFTSKRGKDGSDGLAYEWDYVLETQYGNDGLVGGSCPKRAESMAMDSTKQSLILMNFFSTNPSQSWACGNNSAPLVAKLKACYDASAKRWPNFIAVDYYMRSKGGGAPLATDVANGRQQCGCDSIAYCKPGSAFGSCSLSSPPAAPPKMAAASPPAAAPAPAPEMAPSSPPAEPPETATEAAGSAGDGGGDAVPGDRQRARVRHRLLPLRPPRHAREPLLSPRQLHRLPILVLGLCVLCGNSDIKRDNYAVSFGLLRRCGSLGVAVFLLSNWFTVSMVVRRRWPRQSAGTSRRSRPWWRRVPARAAHAYGIKTAPLLAFYASASSALVALSVSVCSPEKKLVVPESVCGRPLGLQFHHASGDLYVADAYLGLLRVPARGGLAKVVTTEAIDVPFNFLNRKILHYTIAHNKSKHTQALRHHTKEPFLFFLNGFDVDQRTGDVYLTDSSSTYRRRYPN</sequence>
<keyword evidence="4" id="KW-1185">Reference proteome</keyword>
<dbReference type="PANTHER" id="PTHR13593">
    <property type="match status" value="1"/>
</dbReference>
<dbReference type="PANTHER" id="PTHR13593:SF48">
    <property type="entry name" value="OS04G0689300 PROTEIN"/>
    <property type="match status" value="1"/>
</dbReference>
<evidence type="ECO:0000313" key="4">
    <source>
        <dbReference type="Proteomes" id="UP000007015"/>
    </source>
</evidence>
<protein>
    <submittedName>
        <fullName evidence="3">Uncharacterized protein</fullName>
    </submittedName>
</protein>
<proteinExistence type="predicted"/>
<dbReference type="GO" id="GO:0008081">
    <property type="term" value="F:phosphoric diester hydrolase activity"/>
    <property type="evidence" value="ECO:0007669"/>
    <property type="project" value="InterPro"/>
</dbReference>
<dbReference type="STRING" id="39946.B8ARU6"/>
<dbReference type="Proteomes" id="UP000007015">
    <property type="component" value="Chromosome 4"/>
</dbReference>
<dbReference type="InterPro" id="IPR051057">
    <property type="entry name" value="PI-PLC_domain"/>
</dbReference>
<dbReference type="AlphaFoldDB" id="B8ARU6"/>
<dbReference type="HOGENOM" id="CLU_403028_0_0_1"/>
<evidence type="ECO:0000256" key="1">
    <source>
        <dbReference type="SAM" id="MobiDB-lite"/>
    </source>
</evidence>
<dbReference type="Gramene" id="BGIOSGA014037-TA">
    <property type="protein sequence ID" value="BGIOSGA014037-PA"/>
    <property type="gene ID" value="BGIOSGA014037"/>
</dbReference>
<dbReference type="SUPFAM" id="SSF51695">
    <property type="entry name" value="PLC-like phosphodiesterases"/>
    <property type="match status" value="1"/>
</dbReference>
<feature type="compositionally biased region" description="Pro residues" evidence="1">
    <location>
        <begin position="383"/>
        <end position="401"/>
    </location>
</feature>
<name>B8ARU6_ORYSI</name>
<keyword evidence="2" id="KW-0732">Signal</keyword>
<dbReference type="Gene3D" id="3.20.20.190">
    <property type="entry name" value="Phosphatidylinositol (PI) phosphodiesterase"/>
    <property type="match status" value="1"/>
</dbReference>
<dbReference type="Gene3D" id="2.120.10.30">
    <property type="entry name" value="TolB, C-terminal domain"/>
    <property type="match status" value="2"/>
</dbReference>
<dbReference type="GO" id="GO:0006629">
    <property type="term" value="P:lipid metabolic process"/>
    <property type="evidence" value="ECO:0007669"/>
    <property type="project" value="InterPro"/>
</dbReference>
<dbReference type="InterPro" id="IPR017946">
    <property type="entry name" value="PLC-like_Pdiesterase_TIM-brl"/>
</dbReference>